<dbReference type="RefSeq" id="WP_121451043.1">
    <property type="nucleotide sequence ID" value="NZ_RBWE01000001.1"/>
</dbReference>
<evidence type="ECO:0000259" key="1">
    <source>
        <dbReference type="Pfam" id="PF02579"/>
    </source>
</evidence>
<dbReference type="Pfam" id="PF02579">
    <property type="entry name" value="Nitro_FeMo-Co"/>
    <property type="match status" value="1"/>
</dbReference>
<dbReference type="SUPFAM" id="SSF53146">
    <property type="entry name" value="Nitrogenase accessory factor-like"/>
    <property type="match status" value="1"/>
</dbReference>
<sequence length="124" mass="14347">MRVALARWGNRISPLFDVAQETLMVEISRGRLISRRQVRLDDLGWPSRAEQLVCLGVRVLICGGISNFLYHQVVARGIQVIPWVTGDVEEVLQAYLQGQLNQERFAMPGCRRWRHRHRGGRWGR</sequence>
<dbReference type="InterPro" id="IPR036105">
    <property type="entry name" value="DiNase_FeMo-co_biosyn_sf"/>
</dbReference>
<gene>
    <name evidence="2" type="ORF">D7024_06395</name>
</gene>
<dbReference type="Proteomes" id="UP000271256">
    <property type="component" value="Unassembled WGS sequence"/>
</dbReference>
<feature type="domain" description="Dinitrogenase iron-molybdenum cofactor biosynthesis" evidence="1">
    <location>
        <begin position="9"/>
        <end position="96"/>
    </location>
</feature>
<proteinExistence type="predicted"/>
<organism evidence="2 3">
    <name type="scientific">Desulfofundulus salinus</name>
    <dbReference type="NCBI Taxonomy" id="2419843"/>
    <lineage>
        <taxon>Bacteria</taxon>
        <taxon>Bacillati</taxon>
        <taxon>Bacillota</taxon>
        <taxon>Clostridia</taxon>
        <taxon>Eubacteriales</taxon>
        <taxon>Peptococcaceae</taxon>
        <taxon>Desulfofundulus</taxon>
    </lineage>
</organism>
<name>A0A494X111_9FIRM</name>
<dbReference type="EMBL" id="RBWE01000001">
    <property type="protein sequence ID" value="RKO66610.1"/>
    <property type="molecule type" value="Genomic_DNA"/>
</dbReference>
<dbReference type="InterPro" id="IPR003731">
    <property type="entry name" value="Di-Nase_FeMo-co_biosynth"/>
</dbReference>
<evidence type="ECO:0000313" key="2">
    <source>
        <dbReference type="EMBL" id="RKO66610.1"/>
    </source>
</evidence>
<accession>A0A494X111</accession>
<evidence type="ECO:0000313" key="3">
    <source>
        <dbReference type="Proteomes" id="UP000271256"/>
    </source>
</evidence>
<keyword evidence="3" id="KW-1185">Reference proteome</keyword>
<comment type="caution">
    <text evidence="2">The sequence shown here is derived from an EMBL/GenBank/DDBJ whole genome shotgun (WGS) entry which is preliminary data.</text>
</comment>
<dbReference type="AlphaFoldDB" id="A0A494X111"/>
<protein>
    <recommendedName>
        <fullName evidence="1">Dinitrogenase iron-molybdenum cofactor biosynthesis domain-containing protein</fullName>
    </recommendedName>
</protein>
<dbReference type="OrthoDB" id="280278at2"/>
<reference evidence="2 3" key="1">
    <citation type="submission" date="2018-10" db="EMBL/GenBank/DDBJ databases">
        <authorList>
            <person name="Grouzdev D.S."/>
            <person name="Krutkina M.S."/>
            <person name="Tourova T.P."/>
            <person name="Nazina T.N."/>
        </authorList>
    </citation>
    <scope>NUCLEOTIDE SEQUENCE [LARGE SCALE GENOMIC DNA]</scope>
    <source>
        <strain evidence="2 3">435</strain>
    </source>
</reference>
<dbReference type="Gene3D" id="3.30.420.130">
    <property type="entry name" value="Dinitrogenase iron-molybdenum cofactor biosynthesis domain"/>
    <property type="match status" value="1"/>
</dbReference>